<evidence type="ECO:0000313" key="4">
    <source>
        <dbReference type="Proteomes" id="UP001596540"/>
    </source>
</evidence>
<accession>A0ABW2KI32</accession>
<proteinExistence type="predicted"/>
<keyword evidence="4" id="KW-1185">Reference proteome</keyword>
<evidence type="ECO:0000313" key="3">
    <source>
        <dbReference type="EMBL" id="MFC7329568.1"/>
    </source>
</evidence>
<reference evidence="4" key="1">
    <citation type="journal article" date="2019" name="Int. J. Syst. Evol. Microbiol.">
        <title>The Global Catalogue of Microorganisms (GCM) 10K type strain sequencing project: providing services to taxonomists for standard genome sequencing and annotation.</title>
        <authorList>
            <consortium name="The Broad Institute Genomics Platform"/>
            <consortium name="The Broad Institute Genome Sequencing Center for Infectious Disease"/>
            <person name="Wu L."/>
            <person name="Ma J."/>
        </authorList>
    </citation>
    <scope>NUCLEOTIDE SEQUENCE [LARGE SCALE GENOMIC DNA]</scope>
    <source>
        <strain evidence="4">CGMCC 4.7382</strain>
    </source>
</reference>
<dbReference type="InterPro" id="IPR010982">
    <property type="entry name" value="Lambda_DNA-bd_dom_sf"/>
</dbReference>
<comment type="caution">
    <text evidence="3">The sequence shown here is derived from an EMBL/GenBank/DDBJ whole genome shotgun (WGS) entry which is preliminary data.</text>
</comment>
<dbReference type="EMBL" id="JBHTBH010000008">
    <property type="protein sequence ID" value="MFC7329568.1"/>
    <property type="molecule type" value="Genomic_DNA"/>
</dbReference>
<feature type="region of interest" description="Disordered" evidence="1">
    <location>
        <begin position="232"/>
        <end position="251"/>
    </location>
</feature>
<dbReference type="Proteomes" id="UP001596540">
    <property type="component" value="Unassembled WGS sequence"/>
</dbReference>
<organism evidence="3 4">
    <name type="scientific">Marinactinospora rubrisoli</name>
    <dbReference type="NCBI Taxonomy" id="2715399"/>
    <lineage>
        <taxon>Bacteria</taxon>
        <taxon>Bacillati</taxon>
        <taxon>Actinomycetota</taxon>
        <taxon>Actinomycetes</taxon>
        <taxon>Streptosporangiales</taxon>
        <taxon>Nocardiopsidaceae</taxon>
        <taxon>Marinactinospora</taxon>
    </lineage>
</organism>
<protein>
    <submittedName>
        <fullName evidence="3">Helix-turn-helix domain-containing protein</fullName>
    </submittedName>
</protein>
<gene>
    <name evidence="3" type="ORF">ACFQRF_17690</name>
</gene>
<feature type="compositionally biased region" description="Basic and acidic residues" evidence="1">
    <location>
        <begin position="148"/>
        <end position="158"/>
    </location>
</feature>
<dbReference type="Pfam" id="PF13413">
    <property type="entry name" value="HTH_25"/>
    <property type="match status" value="1"/>
</dbReference>
<dbReference type="PANTHER" id="PTHR34475:SF1">
    <property type="entry name" value="CYTOSKELETON PROTEIN RODZ"/>
    <property type="match status" value="1"/>
</dbReference>
<dbReference type="PANTHER" id="PTHR34475">
    <property type="match status" value="1"/>
</dbReference>
<evidence type="ECO:0000259" key="2">
    <source>
        <dbReference type="Pfam" id="PF13464"/>
    </source>
</evidence>
<feature type="region of interest" description="Disordered" evidence="1">
    <location>
        <begin position="142"/>
        <end position="169"/>
    </location>
</feature>
<feature type="domain" description="Cytoskeleton protein RodZ-like C-terminal" evidence="2">
    <location>
        <begin position="173"/>
        <end position="238"/>
    </location>
</feature>
<dbReference type="SUPFAM" id="SSF47413">
    <property type="entry name" value="lambda repressor-like DNA-binding domains"/>
    <property type="match status" value="1"/>
</dbReference>
<name>A0ABW2KI32_9ACTN</name>
<dbReference type="InterPro" id="IPR025194">
    <property type="entry name" value="RodZ-like_C"/>
</dbReference>
<sequence length="251" mass="26943">MTTIGQIIAGVRAQVGYSVDELSARTSIRESVIRAIERDDFTACGGNFYARGHIRGLARALGIDPQPLIDMYDEGRSARAAAPPTSEELFRRRRNRPIETPTRRRWPIVAAALVATVGIAAAAHAWPRPADDAAKRTQQAAALADAEEAGRQAEERRAGQPTATPATEEVRLRLEAMEPTWLSVSDAEGKDLFTGTLESGESRDWVAPQELRLHVGNVDGVRVEVNGEPLEASGFAGGGDQLTLGPEGVKG</sequence>
<dbReference type="RefSeq" id="WP_379872218.1">
    <property type="nucleotide sequence ID" value="NZ_JBHTBH010000008.1"/>
</dbReference>
<evidence type="ECO:0000256" key="1">
    <source>
        <dbReference type="SAM" id="MobiDB-lite"/>
    </source>
</evidence>
<dbReference type="Pfam" id="PF13464">
    <property type="entry name" value="RodZ_C"/>
    <property type="match status" value="1"/>
</dbReference>
<dbReference type="InterPro" id="IPR050400">
    <property type="entry name" value="Bact_Cytoskel_RodZ"/>
</dbReference>
<dbReference type="Gene3D" id="1.10.260.40">
    <property type="entry name" value="lambda repressor-like DNA-binding domains"/>
    <property type="match status" value="1"/>
</dbReference>